<feature type="transmembrane region" description="Helical" evidence="6">
    <location>
        <begin position="214"/>
        <end position="237"/>
    </location>
</feature>
<gene>
    <name evidence="8" type="ORF">ACFQGU_00100</name>
</gene>
<evidence type="ECO:0000256" key="5">
    <source>
        <dbReference type="ARBA" id="ARBA00023136"/>
    </source>
</evidence>
<organism evidence="8 9">
    <name type="scientific">Longivirga aurantiaca</name>
    <dbReference type="NCBI Taxonomy" id="1837743"/>
    <lineage>
        <taxon>Bacteria</taxon>
        <taxon>Bacillati</taxon>
        <taxon>Actinomycetota</taxon>
        <taxon>Actinomycetes</taxon>
        <taxon>Sporichthyales</taxon>
        <taxon>Sporichthyaceae</taxon>
        <taxon>Longivirga</taxon>
    </lineage>
</organism>
<dbReference type="PANTHER" id="PTHR34820">
    <property type="entry name" value="INNER MEMBRANE PROTEIN YEBZ"/>
    <property type="match status" value="1"/>
</dbReference>
<proteinExistence type="predicted"/>
<evidence type="ECO:0000256" key="1">
    <source>
        <dbReference type="ARBA" id="ARBA00004651"/>
    </source>
</evidence>
<keyword evidence="5 6" id="KW-0472">Membrane</keyword>
<feature type="transmembrane region" description="Helical" evidence="6">
    <location>
        <begin position="618"/>
        <end position="639"/>
    </location>
</feature>
<feature type="transmembrane region" description="Helical" evidence="6">
    <location>
        <begin position="23"/>
        <end position="44"/>
    </location>
</feature>
<accession>A0ABW1SV32</accession>
<feature type="transmembrane region" description="Helical" evidence="6">
    <location>
        <begin position="388"/>
        <end position="408"/>
    </location>
</feature>
<reference evidence="9" key="1">
    <citation type="journal article" date="2019" name="Int. J. Syst. Evol. Microbiol.">
        <title>The Global Catalogue of Microorganisms (GCM) 10K type strain sequencing project: providing services to taxonomists for standard genome sequencing and annotation.</title>
        <authorList>
            <consortium name="The Broad Institute Genomics Platform"/>
            <consortium name="The Broad Institute Genome Sequencing Center for Infectious Disease"/>
            <person name="Wu L."/>
            <person name="Ma J."/>
        </authorList>
    </citation>
    <scope>NUCLEOTIDE SEQUENCE [LARGE SCALE GENOMIC DNA]</scope>
    <source>
        <strain evidence="9">CGMCC 4.7317</strain>
    </source>
</reference>
<name>A0ABW1SV32_9ACTN</name>
<feature type="transmembrane region" description="Helical" evidence="6">
    <location>
        <begin position="531"/>
        <end position="552"/>
    </location>
</feature>
<comment type="subcellular location">
    <subcellularLocation>
        <location evidence="1">Cell membrane</location>
        <topology evidence="1">Multi-pass membrane protein</topology>
    </subcellularLocation>
</comment>
<dbReference type="Pfam" id="PF05425">
    <property type="entry name" value="CopD"/>
    <property type="match status" value="1"/>
</dbReference>
<feature type="transmembrane region" description="Helical" evidence="6">
    <location>
        <begin position="249"/>
        <end position="270"/>
    </location>
</feature>
<evidence type="ECO:0000256" key="4">
    <source>
        <dbReference type="ARBA" id="ARBA00022989"/>
    </source>
</evidence>
<keyword evidence="9" id="KW-1185">Reference proteome</keyword>
<dbReference type="Pfam" id="PF09678">
    <property type="entry name" value="Caa3_CtaG"/>
    <property type="match status" value="1"/>
</dbReference>
<evidence type="ECO:0000256" key="6">
    <source>
        <dbReference type="SAM" id="Phobius"/>
    </source>
</evidence>
<comment type="caution">
    <text evidence="8">The sequence shown here is derived from an EMBL/GenBank/DDBJ whole genome shotgun (WGS) entry which is preliminary data.</text>
</comment>
<sequence length="688" mass="73394">MTTTTAAQPQRREADGAAAPRPAVLLGAAVVVAVTVMALLLWVGDGRPVTAPDGLPDPGLGTQWAVPVLRVLGDLAAVLTVGLLLLGAVLVPARDGLLRGARLTWTRAARWSALVWCAIVLGQMVTSLSDIIALPIGEVLDPTLLRSFVSDVELGRALLVQLLLALSVAVCARWIRTTTGAGLLCLVALGATLPTTLVSHAGTSDQHTLAVSSLMLHVLAASVWVGGLVALVLLGSSDRRPLPVAVPRFSRLALWCAVALALSGVASAAVRLASPSDLLSTSYGRLVLLKVVLIGALAWFGVWHRRHVLPALSGDTARRGFLRIAAVEVLVMAATVGVAVALSRTPPPVSGELPVDALSPARLLLGFDLPPVPSLTGLLWGEARLDGFWLAVGCLMIALYATGTHVLRREGDRWPVSRSLLWYVGCALILVATNTGLATYASVLFSVHMVQHMVLSMVAPIFLVLGAPVTLALRTLPRGGDQVGPREWLTMVIHSRYVTVISNPIVAAVIFVASFYVLYLTALFPTLMTSHWGHIFMGVHFLLAGSLFFWSLIGVDPGPTRPPYLVRIIILLVVIPLHSFFSLAIMATTQVLAEDWFGGLERPYLTDLLADQHLGGSIGWALGEVPIVIVMIALFLQWVKSDEREARRGDRAQERAASTGRGRDVHADYNAYLARLADSEKRRGEGSD</sequence>
<feature type="transmembrane region" description="Helical" evidence="6">
    <location>
        <begin position="564"/>
        <end position="587"/>
    </location>
</feature>
<evidence type="ECO:0000259" key="7">
    <source>
        <dbReference type="Pfam" id="PF05425"/>
    </source>
</evidence>
<dbReference type="RefSeq" id="WP_386763312.1">
    <property type="nucleotide sequence ID" value="NZ_JBHSTI010000001.1"/>
</dbReference>
<feature type="transmembrane region" description="Helical" evidence="6">
    <location>
        <begin position="453"/>
        <end position="476"/>
    </location>
</feature>
<keyword evidence="2" id="KW-1003">Cell membrane</keyword>
<dbReference type="PANTHER" id="PTHR34820:SF4">
    <property type="entry name" value="INNER MEMBRANE PROTEIN YEBZ"/>
    <property type="match status" value="1"/>
</dbReference>
<evidence type="ECO:0000256" key="2">
    <source>
        <dbReference type="ARBA" id="ARBA00022475"/>
    </source>
</evidence>
<feature type="transmembrane region" description="Helical" evidence="6">
    <location>
        <begin position="157"/>
        <end position="175"/>
    </location>
</feature>
<feature type="transmembrane region" description="Helical" evidence="6">
    <location>
        <begin position="182"/>
        <end position="202"/>
    </location>
</feature>
<feature type="transmembrane region" description="Helical" evidence="6">
    <location>
        <begin position="420"/>
        <end position="441"/>
    </location>
</feature>
<evidence type="ECO:0000313" key="9">
    <source>
        <dbReference type="Proteomes" id="UP001596138"/>
    </source>
</evidence>
<evidence type="ECO:0000256" key="3">
    <source>
        <dbReference type="ARBA" id="ARBA00022692"/>
    </source>
</evidence>
<feature type="transmembrane region" description="Helical" evidence="6">
    <location>
        <begin position="113"/>
        <end position="137"/>
    </location>
</feature>
<dbReference type="InterPro" id="IPR019108">
    <property type="entry name" value="Caa3_assmbl_CtaG-rel"/>
</dbReference>
<keyword evidence="3 6" id="KW-0812">Transmembrane</keyword>
<feature type="transmembrane region" description="Helical" evidence="6">
    <location>
        <begin position="282"/>
        <end position="300"/>
    </location>
</feature>
<feature type="transmembrane region" description="Helical" evidence="6">
    <location>
        <begin position="64"/>
        <end position="92"/>
    </location>
</feature>
<feature type="transmembrane region" description="Helical" evidence="6">
    <location>
        <begin position="321"/>
        <end position="342"/>
    </location>
</feature>
<feature type="domain" description="Copper resistance protein D" evidence="7">
    <location>
        <begin position="245"/>
        <end position="342"/>
    </location>
</feature>
<dbReference type="InterPro" id="IPR032694">
    <property type="entry name" value="CopC/D"/>
</dbReference>
<dbReference type="Proteomes" id="UP001596138">
    <property type="component" value="Unassembled WGS sequence"/>
</dbReference>
<feature type="transmembrane region" description="Helical" evidence="6">
    <location>
        <begin position="497"/>
        <end position="519"/>
    </location>
</feature>
<protein>
    <submittedName>
        <fullName evidence="8">Cytochrome c oxidase assembly protein</fullName>
    </submittedName>
</protein>
<dbReference type="InterPro" id="IPR008457">
    <property type="entry name" value="Cu-R_CopD_dom"/>
</dbReference>
<evidence type="ECO:0000313" key="8">
    <source>
        <dbReference type="EMBL" id="MFC6236263.1"/>
    </source>
</evidence>
<keyword evidence="4 6" id="KW-1133">Transmembrane helix</keyword>
<dbReference type="EMBL" id="JBHSTI010000001">
    <property type="protein sequence ID" value="MFC6236263.1"/>
    <property type="molecule type" value="Genomic_DNA"/>
</dbReference>